<evidence type="ECO:0000313" key="3">
    <source>
        <dbReference type="Proteomes" id="UP000267096"/>
    </source>
</evidence>
<keyword evidence="3" id="KW-1185">Reference proteome</keyword>
<dbReference type="EMBL" id="UYRR01033030">
    <property type="protein sequence ID" value="VDK57586.1"/>
    <property type="molecule type" value="Genomic_DNA"/>
</dbReference>
<evidence type="ECO:0000256" key="1">
    <source>
        <dbReference type="SAM" id="MobiDB-lite"/>
    </source>
</evidence>
<feature type="compositionally biased region" description="Basic and acidic residues" evidence="1">
    <location>
        <begin position="23"/>
        <end position="35"/>
    </location>
</feature>
<evidence type="ECO:0000313" key="2">
    <source>
        <dbReference type="EMBL" id="VDK57586.1"/>
    </source>
</evidence>
<feature type="region of interest" description="Disordered" evidence="1">
    <location>
        <begin position="154"/>
        <end position="180"/>
    </location>
</feature>
<reference evidence="4" key="1">
    <citation type="submission" date="2017-02" db="UniProtKB">
        <authorList>
            <consortium name="WormBaseParasite"/>
        </authorList>
    </citation>
    <scope>IDENTIFICATION</scope>
</reference>
<feature type="region of interest" description="Disordered" evidence="1">
    <location>
        <begin position="16"/>
        <end position="45"/>
    </location>
</feature>
<dbReference type="Proteomes" id="UP000267096">
    <property type="component" value="Unassembled WGS sequence"/>
</dbReference>
<protein>
    <submittedName>
        <fullName evidence="2 4">Uncharacterized protein</fullName>
    </submittedName>
</protein>
<dbReference type="AlphaFoldDB" id="A0A0M3K7M3"/>
<name>A0A0M3K7M3_ANISI</name>
<accession>A0A0M3K7M3</accession>
<dbReference type="WBParaSite" id="ASIM_0001696401-mRNA-1">
    <property type="protein sequence ID" value="ASIM_0001696401-mRNA-1"/>
    <property type="gene ID" value="ASIM_0001696401"/>
</dbReference>
<reference evidence="2 3" key="2">
    <citation type="submission" date="2018-11" db="EMBL/GenBank/DDBJ databases">
        <authorList>
            <consortium name="Pathogen Informatics"/>
        </authorList>
    </citation>
    <scope>NUCLEOTIDE SEQUENCE [LARGE SCALE GENOMIC DNA]</scope>
</reference>
<feature type="compositionally biased region" description="Low complexity" evidence="1">
    <location>
        <begin position="160"/>
        <end position="171"/>
    </location>
</feature>
<organism evidence="4">
    <name type="scientific">Anisakis simplex</name>
    <name type="common">Herring worm</name>
    <dbReference type="NCBI Taxonomy" id="6269"/>
    <lineage>
        <taxon>Eukaryota</taxon>
        <taxon>Metazoa</taxon>
        <taxon>Ecdysozoa</taxon>
        <taxon>Nematoda</taxon>
        <taxon>Chromadorea</taxon>
        <taxon>Rhabditida</taxon>
        <taxon>Spirurina</taxon>
        <taxon>Ascaridomorpha</taxon>
        <taxon>Ascaridoidea</taxon>
        <taxon>Anisakidae</taxon>
        <taxon>Anisakis</taxon>
        <taxon>Anisakis simplex complex</taxon>
    </lineage>
</organism>
<proteinExistence type="predicted"/>
<evidence type="ECO:0000313" key="4">
    <source>
        <dbReference type="WBParaSite" id="ASIM_0001696401-mRNA-1"/>
    </source>
</evidence>
<sequence>MWSFIHAVVLNLKGNSEDEDDIDEKRQSEQPHRESPPYYGLMPKNISSERNSTSNAISYGLKRKVERQCEMKFFLKLVGNIGIVDCEIMILLSALDVPLGEWNQEGSLRSKSDSLSYLGQSPSARYETKMRSSKEKRHIERVALMAEGGVEKLSKKDLNNNDNDQNLNISSPNTYDTFNW</sequence>
<gene>
    <name evidence="2" type="ORF">ASIM_LOCUS16371</name>
</gene>